<dbReference type="EMBL" id="BDGG01000008">
    <property type="protein sequence ID" value="GAV02374.1"/>
    <property type="molecule type" value="Genomic_DNA"/>
</dbReference>
<comment type="caution">
    <text evidence="2">The sequence shown here is derived from an EMBL/GenBank/DDBJ whole genome shotgun (WGS) entry which is preliminary data.</text>
</comment>
<organism evidence="2 3">
    <name type="scientific">Ramazzottius varieornatus</name>
    <name type="common">Water bear</name>
    <name type="synonym">Tardigrade</name>
    <dbReference type="NCBI Taxonomy" id="947166"/>
    <lineage>
        <taxon>Eukaryota</taxon>
        <taxon>Metazoa</taxon>
        <taxon>Ecdysozoa</taxon>
        <taxon>Tardigrada</taxon>
        <taxon>Eutardigrada</taxon>
        <taxon>Parachela</taxon>
        <taxon>Hypsibioidea</taxon>
        <taxon>Ramazzottiidae</taxon>
        <taxon>Ramazzottius</taxon>
    </lineage>
</organism>
<reference evidence="2 3" key="1">
    <citation type="journal article" date="2016" name="Nat. Commun.">
        <title>Extremotolerant tardigrade genome and improved radiotolerance of human cultured cells by tardigrade-unique protein.</title>
        <authorList>
            <person name="Hashimoto T."/>
            <person name="Horikawa D.D."/>
            <person name="Saito Y."/>
            <person name="Kuwahara H."/>
            <person name="Kozuka-Hata H."/>
            <person name="Shin-I T."/>
            <person name="Minakuchi Y."/>
            <person name="Ohishi K."/>
            <person name="Motoyama A."/>
            <person name="Aizu T."/>
            <person name="Enomoto A."/>
            <person name="Kondo K."/>
            <person name="Tanaka S."/>
            <person name="Hara Y."/>
            <person name="Koshikawa S."/>
            <person name="Sagara H."/>
            <person name="Miura T."/>
            <person name="Yokobori S."/>
            <person name="Miyagawa K."/>
            <person name="Suzuki Y."/>
            <person name="Kubo T."/>
            <person name="Oyama M."/>
            <person name="Kohara Y."/>
            <person name="Fujiyama A."/>
            <person name="Arakawa K."/>
            <person name="Katayama T."/>
            <person name="Toyoda A."/>
            <person name="Kunieda T."/>
        </authorList>
    </citation>
    <scope>NUCLEOTIDE SEQUENCE [LARGE SCALE GENOMIC DNA]</scope>
    <source>
        <strain evidence="2 3">YOKOZUNA-1</strain>
    </source>
</reference>
<proteinExistence type="predicted"/>
<protein>
    <recommendedName>
        <fullName evidence="1">BTB domain-containing protein</fullName>
    </recommendedName>
</protein>
<dbReference type="Pfam" id="PF00651">
    <property type="entry name" value="BTB"/>
    <property type="match status" value="1"/>
</dbReference>
<accession>A0A1D1VTS4</accession>
<dbReference type="STRING" id="947166.A0A1D1VTS4"/>
<evidence type="ECO:0000313" key="3">
    <source>
        <dbReference type="Proteomes" id="UP000186922"/>
    </source>
</evidence>
<dbReference type="InterPro" id="IPR000210">
    <property type="entry name" value="BTB/POZ_dom"/>
</dbReference>
<dbReference type="Proteomes" id="UP000186922">
    <property type="component" value="Unassembled WGS sequence"/>
</dbReference>
<feature type="domain" description="BTB" evidence="1">
    <location>
        <begin position="113"/>
        <end position="176"/>
    </location>
</feature>
<dbReference type="Gene3D" id="3.30.710.10">
    <property type="entry name" value="Potassium Channel Kv1.1, Chain A"/>
    <property type="match status" value="1"/>
</dbReference>
<evidence type="ECO:0000313" key="2">
    <source>
        <dbReference type="EMBL" id="GAV02374.1"/>
    </source>
</evidence>
<sequence>MDDAWSMDYGEQDMKLVSTGPETLDSYYTMNTSSAGKSKVVVCLPKQTWMEHPIFQKETGFRVEILVQPAIKEIDMTRITLREQQKFSDPQTYLGIQMLVERYRHLFRDPEFGNFSLILSDGTTLRCDKKILSLSSDYFQAMLKHNTRETAQNEAPIQKFSTEAVTEFLIYAHTGECLNLGNHAEEVLEMTDMYQIKSLKDKAELALIKRISKTNCMKMLALSFTYGCRRLAAPSYIMYTAFAYELSKTDEIYYDFNCKYIQELAILHFFWFVPNFGNVPLRSPSVQKKIKSH</sequence>
<dbReference type="PANTHER" id="PTHR24413">
    <property type="entry name" value="SPECKLE-TYPE POZ PROTEIN"/>
    <property type="match status" value="1"/>
</dbReference>
<dbReference type="PROSITE" id="PS50097">
    <property type="entry name" value="BTB"/>
    <property type="match status" value="1"/>
</dbReference>
<evidence type="ECO:0000259" key="1">
    <source>
        <dbReference type="PROSITE" id="PS50097"/>
    </source>
</evidence>
<dbReference type="AlphaFoldDB" id="A0A1D1VTS4"/>
<dbReference type="OrthoDB" id="5804351at2759"/>
<name>A0A1D1VTS4_RAMVA</name>
<keyword evidence="3" id="KW-1185">Reference proteome</keyword>
<dbReference type="SUPFAM" id="SSF54695">
    <property type="entry name" value="POZ domain"/>
    <property type="match status" value="1"/>
</dbReference>
<gene>
    <name evidence="2" type="primary">RvY_12950-1</name>
    <name evidence="2" type="synonym">RvY_12950.1</name>
    <name evidence="2" type="ORF">RvY_12950</name>
</gene>
<dbReference type="SMART" id="SM00225">
    <property type="entry name" value="BTB"/>
    <property type="match status" value="1"/>
</dbReference>
<dbReference type="InterPro" id="IPR011333">
    <property type="entry name" value="SKP1/BTB/POZ_sf"/>
</dbReference>